<dbReference type="HAMAP" id="MF_00632">
    <property type="entry name" value="UPF0234"/>
    <property type="match status" value="1"/>
</dbReference>
<comment type="similarity">
    <text evidence="2 3">Belongs to the YajQ family.</text>
</comment>
<dbReference type="InterPro" id="IPR035570">
    <property type="entry name" value="UPF0234_N"/>
</dbReference>
<name>A0A937FIR5_9CLOT</name>
<dbReference type="Gene3D" id="3.30.70.860">
    <property type="match status" value="1"/>
</dbReference>
<dbReference type="Gene3D" id="3.30.70.990">
    <property type="entry name" value="YajQ-like, domain 2"/>
    <property type="match status" value="1"/>
</dbReference>
<proteinExistence type="inferred from homology"/>
<dbReference type="Pfam" id="PF04461">
    <property type="entry name" value="YajQ"/>
    <property type="match status" value="1"/>
</dbReference>
<dbReference type="InterPro" id="IPR007551">
    <property type="entry name" value="YajQ/Smlt4090-like"/>
</dbReference>
<dbReference type="InterPro" id="IPR035571">
    <property type="entry name" value="UPF0234-like_C"/>
</dbReference>
<dbReference type="PANTHER" id="PTHR30476:SF0">
    <property type="entry name" value="UPF0234 PROTEIN YAJQ"/>
    <property type="match status" value="1"/>
</dbReference>
<sequence>MASSYSFDIVSQVDMQEVDNAVNQALKEISQRYDFKGSKTSIELLKDEIKIHSEDEYKLKTTIEILKAKFVKRGISPKALDIGKIDTASLGTVRVTAKIVNGISKEKAKEIQSEIKASKIKVQTQVMEDQLRITGKSKDDLQEVIGLVKQKDFNIAVQFVNFR</sequence>
<dbReference type="AlphaFoldDB" id="A0A937FIR5"/>
<organism evidence="4 5">
    <name type="scientific">Clostridium paridis</name>
    <dbReference type="NCBI Taxonomy" id="2803863"/>
    <lineage>
        <taxon>Bacteria</taxon>
        <taxon>Bacillati</taxon>
        <taxon>Bacillota</taxon>
        <taxon>Clostridia</taxon>
        <taxon>Eubacteriales</taxon>
        <taxon>Clostridiaceae</taxon>
        <taxon>Clostridium</taxon>
    </lineage>
</organism>
<evidence type="ECO:0000256" key="3">
    <source>
        <dbReference type="HAMAP-Rule" id="MF_00632"/>
    </source>
</evidence>
<dbReference type="PANTHER" id="PTHR30476">
    <property type="entry name" value="UPF0234 PROTEIN YAJQ"/>
    <property type="match status" value="1"/>
</dbReference>
<dbReference type="SUPFAM" id="SSF89963">
    <property type="entry name" value="YajQ-like"/>
    <property type="match status" value="2"/>
</dbReference>
<dbReference type="EMBL" id="JAESWA010000029">
    <property type="protein sequence ID" value="MBL4933938.1"/>
    <property type="molecule type" value="Genomic_DNA"/>
</dbReference>
<evidence type="ECO:0000313" key="4">
    <source>
        <dbReference type="EMBL" id="MBL4933938.1"/>
    </source>
</evidence>
<keyword evidence="5" id="KW-1185">Reference proteome</keyword>
<evidence type="ECO:0000256" key="1">
    <source>
        <dbReference type="ARBA" id="ARBA00022741"/>
    </source>
</evidence>
<comment type="function">
    <text evidence="3">Nucleotide-binding protein.</text>
</comment>
<accession>A0A937FIR5</accession>
<evidence type="ECO:0000313" key="5">
    <source>
        <dbReference type="Proteomes" id="UP000623681"/>
    </source>
</evidence>
<comment type="caution">
    <text evidence="4">The sequence shown here is derived from an EMBL/GenBank/DDBJ whole genome shotgun (WGS) entry which is preliminary data.</text>
</comment>
<evidence type="ECO:0000256" key="2">
    <source>
        <dbReference type="ARBA" id="ARBA00093450"/>
    </source>
</evidence>
<reference evidence="4" key="1">
    <citation type="submission" date="2021-01" db="EMBL/GenBank/DDBJ databases">
        <title>Genome public.</title>
        <authorList>
            <person name="Liu C."/>
            <person name="Sun Q."/>
        </authorList>
    </citation>
    <scope>NUCLEOTIDE SEQUENCE</scope>
    <source>
        <strain evidence="4">YIM B02565</strain>
    </source>
</reference>
<dbReference type="GO" id="GO:0000166">
    <property type="term" value="F:nucleotide binding"/>
    <property type="evidence" value="ECO:0007669"/>
    <property type="project" value="UniProtKB-UniRule"/>
</dbReference>
<dbReference type="InterPro" id="IPR036183">
    <property type="entry name" value="YajQ-like_sf"/>
</dbReference>
<dbReference type="Proteomes" id="UP000623681">
    <property type="component" value="Unassembled WGS sequence"/>
</dbReference>
<gene>
    <name evidence="4" type="ORF">JK634_19305</name>
</gene>
<dbReference type="GO" id="GO:0005829">
    <property type="term" value="C:cytosol"/>
    <property type="evidence" value="ECO:0007669"/>
    <property type="project" value="TreeGrafter"/>
</dbReference>
<dbReference type="NCBIfam" id="NF003819">
    <property type="entry name" value="PRK05412.1"/>
    <property type="match status" value="1"/>
</dbReference>
<dbReference type="CDD" id="cd11740">
    <property type="entry name" value="YajQ_like"/>
    <property type="match status" value="1"/>
</dbReference>
<keyword evidence="1 3" id="KW-0547">Nucleotide-binding</keyword>
<dbReference type="RefSeq" id="WP_202769400.1">
    <property type="nucleotide sequence ID" value="NZ_JAESWA010000029.1"/>
</dbReference>
<protein>
    <recommendedName>
        <fullName evidence="3">Nucleotide-binding protein JK634_19305</fullName>
    </recommendedName>
</protein>